<name>A0A5A7RGC1_STRAF</name>
<dbReference type="Proteomes" id="UP000325081">
    <property type="component" value="Unassembled WGS sequence"/>
</dbReference>
<evidence type="ECO:0000313" key="3">
    <source>
        <dbReference type="Proteomes" id="UP000325081"/>
    </source>
</evidence>
<dbReference type="EMBL" id="BKCP01012625">
    <property type="protein sequence ID" value="GER56236.1"/>
    <property type="molecule type" value="Genomic_DNA"/>
</dbReference>
<protein>
    <submittedName>
        <fullName evidence="2">Endoglucanase Y</fullName>
    </submittedName>
</protein>
<accession>A0A5A7RGC1</accession>
<proteinExistence type="predicted"/>
<feature type="region of interest" description="Disordered" evidence="1">
    <location>
        <begin position="1"/>
        <end position="41"/>
    </location>
</feature>
<reference evidence="3" key="1">
    <citation type="journal article" date="2019" name="Curr. Biol.">
        <title>Genome Sequence of Striga asiatica Provides Insight into the Evolution of Plant Parasitism.</title>
        <authorList>
            <person name="Yoshida S."/>
            <person name="Kim S."/>
            <person name="Wafula E.K."/>
            <person name="Tanskanen J."/>
            <person name="Kim Y.M."/>
            <person name="Honaas L."/>
            <person name="Yang Z."/>
            <person name="Spallek T."/>
            <person name="Conn C.E."/>
            <person name="Ichihashi Y."/>
            <person name="Cheong K."/>
            <person name="Cui S."/>
            <person name="Der J.P."/>
            <person name="Gundlach H."/>
            <person name="Jiao Y."/>
            <person name="Hori C."/>
            <person name="Ishida J.K."/>
            <person name="Kasahara H."/>
            <person name="Kiba T."/>
            <person name="Kim M.S."/>
            <person name="Koo N."/>
            <person name="Laohavisit A."/>
            <person name="Lee Y.H."/>
            <person name="Lumba S."/>
            <person name="McCourt P."/>
            <person name="Mortimer J.C."/>
            <person name="Mutuku J.M."/>
            <person name="Nomura T."/>
            <person name="Sasaki-Sekimoto Y."/>
            <person name="Seto Y."/>
            <person name="Wang Y."/>
            <person name="Wakatake T."/>
            <person name="Sakakibara H."/>
            <person name="Demura T."/>
            <person name="Yamaguchi S."/>
            <person name="Yoneyama K."/>
            <person name="Manabe R.I."/>
            <person name="Nelson D.C."/>
            <person name="Schulman A.H."/>
            <person name="Timko M.P."/>
            <person name="dePamphilis C.W."/>
            <person name="Choi D."/>
            <person name="Shirasu K."/>
        </authorList>
    </citation>
    <scope>NUCLEOTIDE SEQUENCE [LARGE SCALE GENOMIC DNA]</scope>
    <source>
        <strain evidence="3">cv. UVA1</strain>
    </source>
</reference>
<sequence>MKKKLGLDATSGHPSDWKERTGPLAADGEQSRATSLPTSRIRVETRSSVRQHLADSGRVQRLRIGLTVTDIRAISEPNLADSEIREPRASAEALFRPEPPFWFLFLDPRTISQ</sequence>
<dbReference type="AlphaFoldDB" id="A0A5A7RGC1"/>
<organism evidence="2 3">
    <name type="scientific">Striga asiatica</name>
    <name type="common">Asiatic witchweed</name>
    <name type="synonym">Buchnera asiatica</name>
    <dbReference type="NCBI Taxonomy" id="4170"/>
    <lineage>
        <taxon>Eukaryota</taxon>
        <taxon>Viridiplantae</taxon>
        <taxon>Streptophyta</taxon>
        <taxon>Embryophyta</taxon>
        <taxon>Tracheophyta</taxon>
        <taxon>Spermatophyta</taxon>
        <taxon>Magnoliopsida</taxon>
        <taxon>eudicotyledons</taxon>
        <taxon>Gunneridae</taxon>
        <taxon>Pentapetalae</taxon>
        <taxon>asterids</taxon>
        <taxon>lamiids</taxon>
        <taxon>Lamiales</taxon>
        <taxon>Orobanchaceae</taxon>
        <taxon>Buchnereae</taxon>
        <taxon>Striga</taxon>
    </lineage>
</organism>
<evidence type="ECO:0000256" key="1">
    <source>
        <dbReference type="SAM" id="MobiDB-lite"/>
    </source>
</evidence>
<gene>
    <name evidence="2" type="ORF">STAS_33951</name>
</gene>
<keyword evidence="3" id="KW-1185">Reference proteome</keyword>
<comment type="caution">
    <text evidence="2">The sequence shown here is derived from an EMBL/GenBank/DDBJ whole genome shotgun (WGS) entry which is preliminary data.</text>
</comment>
<evidence type="ECO:0000313" key="2">
    <source>
        <dbReference type="EMBL" id="GER56236.1"/>
    </source>
</evidence>